<dbReference type="Proteomes" id="UP000676951">
    <property type="component" value="Chromosome"/>
</dbReference>
<organism evidence="1 2">
    <name type="scientific">Bradyrhizobium sediminis</name>
    <dbReference type="NCBI Taxonomy" id="2840469"/>
    <lineage>
        <taxon>Bacteria</taxon>
        <taxon>Pseudomonadati</taxon>
        <taxon>Pseudomonadota</taxon>
        <taxon>Alphaproteobacteria</taxon>
        <taxon>Hyphomicrobiales</taxon>
        <taxon>Nitrobacteraceae</taxon>
        <taxon>Bradyrhizobium</taxon>
    </lineage>
</organism>
<dbReference type="EMBL" id="CP076136">
    <property type="protein sequence ID" value="QWG24122.1"/>
    <property type="molecule type" value="Genomic_DNA"/>
</dbReference>
<protein>
    <submittedName>
        <fullName evidence="1">Uncharacterized protein</fullName>
    </submittedName>
</protein>
<sequence length="140" mass="15313">MTINNQKMRRKEYTRPDEMQQEVEWIAIPSTEANRDAQEPGCAQNMRRRAGSSLTATVSIRNNVDGPSILTNFSTITTTRQPQAMWQAQADDAASVARASRGAPLHLLPKRVCAQNALAGLVANRPECRTMSSTLVSGTA</sequence>
<gene>
    <name evidence="1" type="ORF">KMZ93_04125</name>
</gene>
<dbReference type="AlphaFoldDB" id="A0A975NZ58"/>
<dbReference type="RefSeq" id="WP_215604869.1">
    <property type="nucleotide sequence ID" value="NZ_CP076136.1"/>
</dbReference>
<evidence type="ECO:0000313" key="1">
    <source>
        <dbReference type="EMBL" id="QWG24122.1"/>
    </source>
</evidence>
<evidence type="ECO:0000313" key="2">
    <source>
        <dbReference type="Proteomes" id="UP000676951"/>
    </source>
</evidence>
<keyword evidence="2" id="KW-1185">Reference proteome</keyword>
<name>A0A975NZ58_9BRAD</name>
<accession>A0A975NZ58</accession>
<proteinExistence type="predicted"/>
<reference evidence="1 2" key="1">
    <citation type="submission" date="2021-06" db="EMBL/GenBank/DDBJ databases">
        <title>Bradyrhizobium sp. S2-11-4 Genome sequencing.</title>
        <authorList>
            <person name="Jin L."/>
        </authorList>
    </citation>
    <scope>NUCLEOTIDE SEQUENCE [LARGE SCALE GENOMIC DNA]</scope>
    <source>
        <strain evidence="1 2">S2-11-4</strain>
    </source>
</reference>